<evidence type="ECO:0000313" key="2">
    <source>
        <dbReference type="EMBL" id="SAL94917.1"/>
    </source>
</evidence>
<feature type="compositionally biased region" description="Low complexity" evidence="1">
    <location>
        <begin position="433"/>
        <end position="445"/>
    </location>
</feature>
<feature type="compositionally biased region" description="Low complexity" evidence="1">
    <location>
        <begin position="1"/>
        <end position="16"/>
    </location>
</feature>
<reference evidence="2" key="1">
    <citation type="submission" date="2016-04" db="EMBL/GenBank/DDBJ databases">
        <authorList>
            <person name="Evans L.H."/>
            <person name="Alamgir A."/>
            <person name="Owens N."/>
            <person name="Weber N.D."/>
            <person name="Virtaneva K."/>
            <person name="Barbian K."/>
            <person name="Babar A."/>
            <person name="Rosenke K."/>
        </authorList>
    </citation>
    <scope>NUCLEOTIDE SEQUENCE [LARGE SCALE GENOMIC DNA]</scope>
    <source>
        <strain evidence="2">CBS 101.48</strain>
    </source>
</reference>
<feature type="compositionally biased region" description="Basic residues" evidence="1">
    <location>
        <begin position="412"/>
        <end position="426"/>
    </location>
</feature>
<keyword evidence="3" id="KW-1185">Reference proteome</keyword>
<evidence type="ECO:0000256" key="1">
    <source>
        <dbReference type="SAM" id="MobiDB-lite"/>
    </source>
</evidence>
<gene>
    <name evidence="2" type="primary">ABSGL_00211.1 scaffold 367</name>
</gene>
<protein>
    <submittedName>
        <fullName evidence="2">Uncharacterized protein</fullName>
    </submittedName>
</protein>
<accession>A0A168KLL7</accession>
<dbReference type="Proteomes" id="UP000078561">
    <property type="component" value="Unassembled WGS sequence"/>
</dbReference>
<feature type="region of interest" description="Disordered" evidence="1">
    <location>
        <begin position="204"/>
        <end position="277"/>
    </location>
</feature>
<feature type="compositionally biased region" description="Low complexity" evidence="1">
    <location>
        <begin position="354"/>
        <end position="388"/>
    </location>
</feature>
<feature type="region of interest" description="Disordered" evidence="1">
    <location>
        <begin position="1"/>
        <end position="40"/>
    </location>
</feature>
<organism evidence="2">
    <name type="scientific">Absidia glauca</name>
    <name type="common">Pin mould</name>
    <dbReference type="NCBI Taxonomy" id="4829"/>
    <lineage>
        <taxon>Eukaryota</taxon>
        <taxon>Fungi</taxon>
        <taxon>Fungi incertae sedis</taxon>
        <taxon>Mucoromycota</taxon>
        <taxon>Mucoromycotina</taxon>
        <taxon>Mucoromycetes</taxon>
        <taxon>Mucorales</taxon>
        <taxon>Cunninghamellaceae</taxon>
        <taxon>Absidia</taxon>
    </lineage>
</organism>
<proteinExistence type="predicted"/>
<dbReference type="OrthoDB" id="2272836at2759"/>
<dbReference type="InParanoid" id="A0A168KLL7"/>
<dbReference type="EMBL" id="LT550056">
    <property type="protein sequence ID" value="SAL94917.1"/>
    <property type="molecule type" value="Genomic_DNA"/>
</dbReference>
<dbReference type="OMA" id="ADHHANS"/>
<dbReference type="STRING" id="4829.A0A168KLL7"/>
<feature type="compositionally biased region" description="Polar residues" evidence="1">
    <location>
        <begin position="210"/>
        <end position="233"/>
    </location>
</feature>
<evidence type="ECO:0000313" key="3">
    <source>
        <dbReference type="Proteomes" id="UP000078561"/>
    </source>
</evidence>
<feature type="compositionally biased region" description="Polar residues" evidence="1">
    <location>
        <begin position="254"/>
        <end position="269"/>
    </location>
</feature>
<sequence>MTNPSPLLRSLSPPKSAFQWPAPLSPRLVQDDQDTTATNTDLPLKEILEKYKNDADILRHILLAKAEEDKRQAARDILKAEQARIHLKQLDLEYLREQSMQQQRQYDKFYYQQHTATGTPAPTTTAPIGSSLPLPAPLAPPPSIALSPSPYTYDLAPVQRQVLARITGGHSNSNYSSTAYSNQYEYPPCSPVAYPHSAHPLCPPADLRSSKNPHTVSKYNSTPPVAPANSSSSHHFRHRLQPPSINTSTSTNSHQPSTPVSPAIGNSNGIHDDVPSSATVSRYNKRNRHSMSDQSDDKLSHNKVMEALKAKIQRGNGSPVSTTPTSSLPYRSSFSDTIHTMDKRQRQLPKPIVTTTDNETTITNTTATAATPASTTTTNAHRNPTTNTVHTPSPRSAKPILPPIDTSVGRQQQHHHQQHHHHHHRSSSPVHLPTSTPSTTQVSPSDQLLAVSTRQERSSSHSTPSDDTYEHDTHSTINMETD</sequence>
<name>A0A168KLL7_ABSGL</name>
<feature type="compositionally biased region" description="Low complexity" evidence="1">
    <location>
        <begin position="318"/>
        <end position="329"/>
    </location>
</feature>
<dbReference type="AlphaFoldDB" id="A0A168KLL7"/>
<feature type="region of interest" description="Disordered" evidence="1">
    <location>
        <begin position="312"/>
        <end position="482"/>
    </location>
</feature>